<name>A0ACD5ZP54_AVESA</name>
<reference evidence="1" key="2">
    <citation type="submission" date="2025-09" db="UniProtKB">
        <authorList>
            <consortium name="EnsemblPlants"/>
        </authorList>
    </citation>
    <scope>IDENTIFICATION</scope>
</reference>
<dbReference type="EnsemblPlants" id="AVESA.00010b.r2.7AG1223230.3">
    <property type="protein sequence ID" value="AVESA.00010b.r2.7AG1223230.3.CDS"/>
    <property type="gene ID" value="AVESA.00010b.r2.7AG1223230"/>
</dbReference>
<evidence type="ECO:0000313" key="1">
    <source>
        <dbReference type="EnsemblPlants" id="AVESA.00010b.r2.7AG1223230.3.CDS"/>
    </source>
</evidence>
<dbReference type="Proteomes" id="UP001732700">
    <property type="component" value="Chromosome 7A"/>
</dbReference>
<evidence type="ECO:0000313" key="2">
    <source>
        <dbReference type="Proteomes" id="UP001732700"/>
    </source>
</evidence>
<sequence>MRPPATTVAAGGSTSGGDNVQVAAVDKSQKGKKVVEDIWMSKDRFGAKRLSILADNLSPAKKQIIQSKSAFRALLNVAQFRIPNELTDFVATHTSSRLREYKLRKNQMVFTTDMVRKVFGIRCGRKPIDLSITGGAELDDIRALYHGGKKREELATAINILKNCADTDEETIIRTWDLVSLATVVAPKSSNHVNLEYVGLMADPTKTDEYAWDEHLLGLLMQTVSNIQKKKKKQAHVLPKDCSKFEFWITGPFILLGIAYMDHLDFPPCDHTFDKSLPRVCSVKTSDFTFVVQHDSDRKILSNKTVFGRRDFLPLSATPYGTAPGYDDFNKPAPVEDVDVNPSASLNEWLNFPSSQDLQVPARFKTLYEKHKAIFEADVDVTMKNLSAGLKRMQAQRMAALLVDVESSSKEEEAGPSVVFPTKSTADDDDQLQDDDGSETEDDEKEPEDHGVDAAAAKDTDGDVDDVVEKGGAADASMEQGGPVATKHADAPQAAIIIDSMSKGADATEQPDVVSPDRSPIHSPRKDISDEAWANAPDKPPFDLFEPGTDEYAEFCISQSLPPSCDAPTGAVTTASDASESIPASPSTLVDLAPFGSTEPATHAVLIAPVVVNIESSVKGDGSSGLLTHEKKTRFKRAAKEELTPPKLKKMKVSEDVEQKYSTFVMNGRKFKSHPKDRAPPVFVEIGRYYCCYRTFQTSLRPRQNLDSELMNVWIEKFNHESDIVCKKSARKKRKYAFTQHFVEKLIVDPKAFNAKACMDELKEQNAKFKIFKCDLLYFPIVKFNHWAVPCINLVAKQMHIFDSMKGSKNASVMDDCARNLFANFAILVKQSKLADNINFDTYLLTNPDHPQQTTIFDCGFFSMLFMDSFSGKVMAEFDNNAIPILRKLLASDLIEARQNKGSLLQLMEEELQKKRS</sequence>
<proteinExistence type="predicted"/>
<reference evidence="1" key="1">
    <citation type="submission" date="2021-05" db="EMBL/GenBank/DDBJ databases">
        <authorList>
            <person name="Scholz U."/>
            <person name="Mascher M."/>
            <person name="Fiebig A."/>
        </authorList>
    </citation>
    <scope>NUCLEOTIDE SEQUENCE [LARGE SCALE GENOMIC DNA]</scope>
</reference>
<protein>
    <submittedName>
        <fullName evidence="1">Uncharacterized protein</fullName>
    </submittedName>
</protein>
<accession>A0ACD5ZP54</accession>
<organism evidence="1 2">
    <name type="scientific">Avena sativa</name>
    <name type="common">Oat</name>
    <dbReference type="NCBI Taxonomy" id="4498"/>
    <lineage>
        <taxon>Eukaryota</taxon>
        <taxon>Viridiplantae</taxon>
        <taxon>Streptophyta</taxon>
        <taxon>Embryophyta</taxon>
        <taxon>Tracheophyta</taxon>
        <taxon>Spermatophyta</taxon>
        <taxon>Magnoliopsida</taxon>
        <taxon>Liliopsida</taxon>
        <taxon>Poales</taxon>
        <taxon>Poaceae</taxon>
        <taxon>BOP clade</taxon>
        <taxon>Pooideae</taxon>
        <taxon>Poodae</taxon>
        <taxon>Poeae</taxon>
        <taxon>Poeae Chloroplast Group 1 (Aveneae type)</taxon>
        <taxon>Aveninae</taxon>
        <taxon>Avena</taxon>
    </lineage>
</organism>
<keyword evidence="2" id="KW-1185">Reference proteome</keyword>